<keyword evidence="6" id="KW-0175">Coiled coil</keyword>
<comment type="function">
    <text evidence="5">Involved in formation and maintenance of cell shape.</text>
</comment>
<dbReference type="GO" id="GO:0008360">
    <property type="term" value="P:regulation of cell shape"/>
    <property type="evidence" value="ECO:0007669"/>
    <property type="project" value="UniProtKB-KW"/>
</dbReference>
<keyword evidence="3 5" id="KW-0133">Cell shape</keyword>
<evidence type="ECO:0000313" key="10">
    <source>
        <dbReference type="Proteomes" id="UP000252357"/>
    </source>
</evidence>
<dbReference type="Proteomes" id="UP000252357">
    <property type="component" value="Unassembled WGS sequence"/>
</dbReference>
<dbReference type="OrthoDB" id="9808025at2"/>
<dbReference type="InterPro" id="IPR042177">
    <property type="entry name" value="Cell/Rod_1"/>
</dbReference>
<evidence type="ECO:0000313" key="9">
    <source>
        <dbReference type="EMBL" id="RCS58598.1"/>
    </source>
</evidence>
<dbReference type="InterPro" id="IPR007221">
    <property type="entry name" value="MreC"/>
</dbReference>
<evidence type="ECO:0000256" key="4">
    <source>
        <dbReference type="ARBA" id="ARBA00032089"/>
    </source>
</evidence>
<dbReference type="NCBIfam" id="TIGR00219">
    <property type="entry name" value="mreC"/>
    <property type="match status" value="1"/>
</dbReference>
<comment type="caution">
    <text evidence="9">The sequence shown here is derived from an EMBL/GenBank/DDBJ whole genome shotgun (WGS) entry which is preliminary data.</text>
</comment>
<evidence type="ECO:0000256" key="2">
    <source>
        <dbReference type="ARBA" id="ARBA00013855"/>
    </source>
</evidence>
<dbReference type="InterPro" id="IPR042175">
    <property type="entry name" value="Cell/Rod_MreC_2"/>
</dbReference>
<evidence type="ECO:0000256" key="6">
    <source>
        <dbReference type="SAM" id="Coils"/>
    </source>
</evidence>
<feature type="domain" description="Rod shape-determining protein MreC beta-barrel core" evidence="8">
    <location>
        <begin position="129"/>
        <end position="275"/>
    </location>
</feature>
<dbReference type="PANTHER" id="PTHR34138">
    <property type="entry name" value="CELL SHAPE-DETERMINING PROTEIN MREC"/>
    <property type="match status" value="1"/>
</dbReference>
<dbReference type="Gene3D" id="2.40.10.340">
    <property type="entry name" value="Rod shape-determining protein MreC, domain 1"/>
    <property type="match status" value="1"/>
</dbReference>
<dbReference type="EMBL" id="QPGB01000002">
    <property type="protein sequence ID" value="RCS58598.1"/>
    <property type="molecule type" value="Genomic_DNA"/>
</dbReference>
<dbReference type="Pfam" id="PF04085">
    <property type="entry name" value="MreC"/>
    <property type="match status" value="1"/>
</dbReference>
<evidence type="ECO:0000259" key="8">
    <source>
        <dbReference type="Pfam" id="PF04085"/>
    </source>
</evidence>
<dbReference type="Gene3D" id="2.40.10.350">
    <property type="entry name" value="Rod shape-determining protein MreC, domain 2"/>
    <property type="match status" value="1"/>
</dbReference>
<sequence length="307" mass="33931">MMNHTPPPFFKQGPSAHMRLCVFALLALVLLVLDARSGWLKQVRQGVAVLLYPIQHAVLLPRDGVRGVGQYFRALEVAQQENQQLRQQLLQQAQQAQTNQQLTEENGQLRRLLGAREGLKSPSALVEILYEMQDPFTRKLMVDKGLIDGIQPGQPVIDDQGVVGQVTRSFVKTAEITLLPDRDQAIPVQIVRNGLRSVAYGSETPGLLDLRFLASNADVQQGDLIVTSGIDGLYPAGLPVAKIVHIERSAAQSFARISCAPIGGVSKHRHLLVLQVKNDFPAPSGRYPEVIRQQKSRHRQSERGAEE</sequence>
<proteinExistence type="inferred from homology"/>
<evidence type="ECO:0000256" key="1">
    <source>
        <dbReference type="ARBA" id="ARBA00009369"/>
    </source>
</evidence>
<comment type="similarity">
    <text evidence="1 5">Belongs to the MreC family.</text>
</comment>
<dbReference type="PIRSF" id="PIRSF038471">
    <property type="entry name" value="MreC"/>
    <property type="match status" value="1"/>
</dbReference>
<name>A0A368L4T5_9BURK</name>
<keyword evidence="10" id="KW-1185">Reference proteome</keyword>
<accession>A0A368L4T5</accession>
<organism evidence="9 10">
    <name type="scientific">Parvibium lacunae</name>
    <dbReference type="NCBI Taxonomy" id="1888893"/>
    <lineage>
        <taxon>Bacteria</taxon>
        <taxon>Pseudomonadati</taxon>
        <taxon>Pseudomonadota</taxon>
        <taxon>Betaproteobacteria</taxon>
        <taxon>Burkholderiales</taxon>
        <taxon>Alcaligenaceae</taxon>
        <taxon>Parvibium</taxon>
    </lineage>
</organism>
<evidence type="ECO:0000256" key="7">
    <source>
        <dbReference type="SAM" id="MobiDB-lite"/>
    </source>
</evidence>
<dbReference type="GO" id="GO:0005886">
    <property type="term" value="C:plasma membrane"/>
    <property type="evidence" value="ECO:0007669"/>
    <property type="project" value="TreeGrafter"/>
</dbReference>
<dbReference type="InterPro" id="IPR055342">
    <property type="entry name" value="MreC_beta-barrel_core"/>
</dbReference>
<gene>
    <name evidence="9" type="ORF">DU000_07280</name>
</gene>
<evidence type="ECO:0000256" key="3">
    <source>
        <dbReference type="ARBA" id="ARBA00022960"/>
    </source>
</evidence>
<protein>
    <recommendedName>
        <fullName evidence="2 5">Cell shape-determining protein MreC</fullName>
    </recommendedName>
    <alternativeName>
        <fullName evidence="4 5">Cell shape protein MreC</fullName>
    </alternativeName>
</protein>
<feature type="region of interest" description="Disordered" evidence="7">
    <location>
        <begin position="285"/>
        <end position="307"/>
    </location>
</feature>
<evidence type="ECO:0000256" key="5">
    <source>
        <dbReference type="PIRNR" id="PIRNR038471"/>
    </source>
</evidence>
<feature type="coiled-coil region" evidence="6">
    <location>
        <begin position="68"/>
        <end position="106"/>
    </location>
</feature>
<reference evidence="9 10" key="1">
    <citation type="journal article" date="2018" name="Int. J. Syst. Evol. Microbiol.">
        <title>Parvibium lacunae gen. nov., sp. nov., a new member of the family Alcaligenaceae isolated from a freshwater pond.</title>
        <authorList>
            <person name="Chen W.M."/>
            <person name="Xie P.B."/>
            <person name="Hsu M.Y."/>
            <person name="Sheu S.Y."/>
        </authorList>
    </citation>
    <scope>NUCLEOTIDE SEQUENCE [LARGE SCALE GENOMIC DNA]</scope>
    <source>
        <strain evidence="9 10">KMB9</strain>
    </source>
</reference>
<dbReference type="AlphaFoldDB" id="A0A368L4T5"/>
<dbReference type="RefSeq" id="WP_114402683.1">
    <property type="nucleotide sequence ID" value="NZ_QPGB01000002.1"/>
</dbReference>
<dbReference type="PANTHER" id="PTHR34138:SF1">
    <property type="entry name" value="CELL SHAPE-DETERMINING PROTEIN MREC"/>
    <property type="match status" value="1"/>
</dbReference>